<gene>
    <name evidence="3" type="ORF">BO94DRAFT_200857</name>
</gene>
<dbReference type="AlphaFoldDB" id="A0A317VU63"/>
<keyword evidence="4" id="KW-1185">Reference proteome</keyword>
<dbReference type="EMBL" id="MSFK01000027">
    <property type="protein sequence ID" value="PWY76398.1"/>
    <property type="molecule type" value="Genomic_DNA"/>
</dbReference>
<dbReference type="RefSeq" id="XP_025464211.1">
    <property type="nucleotide sequence ID" value="XM_025606095.1"/>
</dbReference>
<organism evidence="3 4">
    <name type="scientific">Aspergillus sclerotioniger CBS 115572</name>
    <dbReference type="NCBI Taxonomy" id="1450535"/>
    <lineage>
        <taxon>Eukaryota</taxon>
        <taxon>Fungi</taxon>
        <taxon>Dikarya</taxon>
        <taxon>Ascomycota</taxon>
        <taxon>Pezizomycotina</taxon>
        <taxon>Eurotiomycetes</taxon>
        <taxon>Eurotiomycetidae</taxon>
        <taxon>Eurotiales</taxon>
        <taxon>Aspergillaceae</taxon>
        <taxon>Aspergillus</taxon>
        <taxon>Aspergillus subgen. Circumdati</taxon>
    </lineage>
</organism>
<dbReference type="Proteomes" id="UP000246702">
    <property type="component" value="Unassembled WGS sequence"/>
</dbReference>
<evidence type="ECO:0000256" key="1">
    <source>
        <dbReference type="SAM" id="MobiDB-lite"/>
    </source>
</evidence>
<evidence type="ECO:0000256" key="2">
    <source>
        <dbReference type="SAM" id="Phobius"/>
    </source>
</evidence>
<evidence type="ECO:0000313" key="3">
    <source>
        <dbReference type="EMBL" id="PWY76398.1"/>
    </source>
</evidence>
<accession>A0A317VU63</accession>
<feature type="transmembrane region" description="Helical" evidence="2">
    <location>
        <begin position="62"/>
        <end position="84"/>
    </location>
</feature>
<keyword evidence="2" id="KW-0812">Transmembrane</keyword>
<sequence>MSAVFDAGESGQTRPPAVGVGSNKIRNQDAKLVRRPGTGSLAAFVWRRRLSPMQSSAPVDCLMWFGVATGLVKIIICGSLDLIAEGILRNSKDLAAAYLYLIFPVTVAGRGCTMYQDKARWIALTPCQCQTRELPRWLLGYISPAPMCCHIHQTHG</sequence>
<name>A0A317VU63_9EURO</name>
<protein>
    <submittedName>
        <fullName evidence="3">Uncharacterized protein</fullName>
    </submittedName>
</protein>
<evidence type="ECO:0000313" key="4">
    <source>
        <dbReference type="Proteomes" id="UP000246702"/>
    </source>
</evidence>
<reference evidence="3 4" key="1">
    <citation type="submission" date="2016-12" db="EMBL/GenBank/DDBJ databases">
        <title>The genomes of Aspergillus section Nigri reveals drivers in fungal speciation.</title>
        <authorList>
            <consortium name="DOE Joint Genome Institute"/>
            <person name="Vesth T.C."/>
            <person name="Nybo J."/>
            <person name="Theobald S."/>
            <person name="Brandl J."/>
            <person name="Frisvad J.C."/>
            <person name="Nielsen K.F."/>
            <person name="Lyhne E.K."/>
            <person name="Kogle M.E."/>
            <person name="Kuo A."/>
            <person name="Riley R."/>
            <person name="Clum A."/>
            <person name="Nolan M."/>
            <person name="Lipzen A."/>
            <person name="Salamov A."/>
            <person name="Henrissat B."/>
            <person name="Wiebenga A."/>
            <person name="De Vries R.P."/>
            <person name="Grigoriev I.V."/>
            <person name="Mortensen U.H."/>
            <person name="Andersen M.R."/>
            <person name="Baker S.E."/>
        </authorList>
    </citation>
    <scope>NUCLEOTIDE SEQUENCE [LARGE SCALE GENOMIC DNA]</scope>
    <source>
        <strain evidence="3 4">CBS 115572</strain>
    </source>
</reference>
<dbReference type="GeneID" id="37108238"/>
<keyword evidence="2" id="KW-1133">Transmembrane helix</keyword>
<proteinExistence type="predicted"/>
<comment type="caution">
    <text evidence="3">The sequence shown here is derived from an EMBL/GenBank/DDBJ whole genome shotgun (WGS) entry which is preliminary data.</text>
</comment>
<keyword evidence="2" id="KW-0472">Membrane</keyword>
<feature type="region of interest" description="Disordered" evidence="1">
    <location>
        <begin position="1"/>
        <end position="20"/>
    </location>
</feature>